<dbReference type="NCBIfam" id="TIGR02476">
    <property type="entry name" value="BluB"/>
    <property type="match status" value="1"/>
</dbReference>
<organism evidence="2 3">
    <name type="scientific">Varunaivibrio sulfuroxidans</name>
    <dbReference type="NCBI Taxonomy" id="1773489"/>
    <lineage>
        <taxon>Bacteria</taxon>
        <taxon>Pseudomonadati</taxon>
        <taxon>Pseudomonadota</taxon>
        <taxon>Alphaproteobacteria</taxon>
        <taxon>Rhodospirillales</taxon>
        <taxon>Magnetovibrionaceae</taxon>
        <taxon>Varunaivibrio</taxon>
    </lineage>
</organism>
<dbReference type="AlphaFoldDB" id="A0A4R3JE61"/>
<evidence type="ECO:0000313" key="3">
    <source>
        <dbReference type="Proteomes" id="UP000295304"/>
    </source>
</evidence>
<feature type="domain" description="Nitroreductase" evidence="1">
    <location>
        <begin position="25"/>
        <end position="189"/>
    </location>
</feature>
<dbReference type="PANTHER" id="PTHR23026">
    <property type="entry name" value="NADPH NITROREDUCTASE"/>
    <property type="match status" value="1"/>
</dbReference>
<dbReference type="EMBL" id="SLZW01000003">
    <property type="protein sequence ID" value="TCS63493.1"/>
    <property type="molecule type" value="Genomic_DNA"/>
</dbReference>
<dbReference type="OrthoDB" id="9773807at2"/>
<dbReference type="RefSeq" id="WP_132938469.1">
    <property type="nucleotide sequence ID" value="NZ_CP119676.1"/>
</dbReference>
<sequence>MSTDTSAAPVFDDAFYAQLTQLFQWRRDVRRFRSDALPAGAIDELIALAALAPSVGNSQPWRFAKINDGERRRAMRDLFEACNKDALNDYHGAQARLYATLKLSGMDRAPEQLAVFCQPETSTGHGLGRKTMPETMDYSVVGAVQTLWLGARARGIGVGWISIIDPMEAARIIDVPDDWKLIAYLCIGYPEEEHIDPELVRFGWQDRLDPANFTITR</sequence>
<gene>
    <name evidence="2" type="ORF">EDD55_103115</name>
</gene>
<keyword evidence="3" id="KW-1185">Reference proteome</keyword>
<dbReference type="PANTHER" id="PTHR23026:SF123">
    <property type="entry name" value="NAD(P)H NITROREDUCTASE RV3131-RELATED"/>
    <property type="match status" value="1"/>
</dbReference>
<dbReference type="Proteomes" id="UP000295304">
    <property type="component" value="Unassembled WGS sequence"/>
</dbReference>
<dbReference type="SUPFAM" id="SSF55469">
    <property type="entry name" value="FMN-dependent nitroreductase-like"/>
    <property type="match status" value="1"/>
</dbReference>
<dbReference type="InterPro" id="IPR029479">
    <property type="entry name" value="Nitroreductase"/>
</dbReference>
<name>A0A4R3JE61_9PROT</name>
<dbReference type="Pfam" id="PF00881">
    <property type="entry name" value="Nitroreductase"/>
    <property type="match status" value="1"/>
</dbReference>
<protein>
    <submittedName>
        <fullName evidence="2">Cob(II)yrinic acid a,c-diamide reductase</fullName>
    </submittedName>
</protein>
<comment type="caution">
    <text evidence="2">The sequence shown here is derived from an EMBL/GenBank/DDBJ whole genome shotgun (WGS) entry which is preliminary data.</text>
</comment>
<dbReference type="InterPro" id="IPR012825">
    <property type="entry name" value="BluB"/>
</dbReference>
<proteinExistence type="predicted"/>
<evidence type="ECO:0000313" key="2">
    <source>
        <dbReference type="EMBL" id="TCS63493.1"/>
    </source>
</evidence>
<reference evidence="2 3" key="1">
    <citation type="submission" date="2019-03" db="EMBL/GenBank/DDBJ databases">
        <title>Genomic Encyclopedia of Type Strains, Phase IV (KMG-IV): sequencing the most valuable type-strain genomes for metagenomic binning, comparative biology and taxonomic classification.</title>
        <authorList>
            <person name="Goeker M."/>
        </authorList>
    </citation>
    <scope>NUCLEOTIDE SEQUENCE [LARGE SCALE GENOMIC DNA]</scope>
    <source>
        <strain evidence="2 3">DSM 101688</strain>
    </source>
</reference>
<dbReference type="InterPro" id="IPR000415">
    <property type="entry name" value="Nitroreductase-like"/>
</dbReference>
<dbReference type="Gene3D" id="3.40.109.10">
    <property type="entry name" value="NADH Oxidase"/>
    <property type="match status" value="1"/>
</dbReference>
<accession>A0A4R3JE61</accession>
<dbReference type="GO" id="GO:0016491">
    <property type="term" value="F:oxidoreductase activity"/>
    <property type="evidence" value="ECO:0007669"/>
    <property type="project" value="InterPro"/>
</dbReference>
<evidence type="ECO:0000259" key="1">
    <source>
        <dbReference type="Pfam" id="PF00881"/>
    </source>
</evidence>
<dbReference type="InterPro" id="IPR050627">
    <property type="entry name" value="Nitroreductase/BluB"/>
</dbReference>